<dbReference type="CDD" id="cd08966">
    <property type="entry name" value="EcFpg-like_N"/>
    <property type="match status" value="1"/>
</dbReference>
<dbReference type="Gene3D" id="1.10.8.50">
    <property type="match status" value="1"/>
</dbReference>
<dbReference type="PANTHER" id="PTHR22993">
    <property type="entry name" value="FORMAMIDOPYRIMIDINE-DNA GLYCOSYLASE"/>
    <property type="match status" value="1"/>
</dbReference>
<evidence type="ECO:0000256" key="1">
    <source>
        <dbReference type="ARBA" id="ARBA00001668"/>
    </source>
</evidence>
<comment type="catalytic activity">
    <reaction evidence="19">
        <text>2'-deoxyribonucleotide-(2'-deoxyribose 5'-phosphate)-2'-deoxyribonucleotide-DNA = a 3'-end 2'-deoxyribonucleotide-(2,3-dehydro-2,3-deoxyribose 5'-phosphate)-DNA + a 5'-end 5'-phospho-2'-deoxyribonucleoside-DNA + H(+)</text>
        <dbReference type="Rhea" id="RHEA:66592"/>
        <dbReference type="Rhea" id="RHEA-COMP:13180"/>
        <dbReference type="Rhea" id="RHEA-COMP:16897"/>
        <dbReference type="Rhea" id="RHEA-COMP:17067"/>
        <dbReference type="ChEBI" id="CHEBI:15378"/>
        <dbReference type="ChEBI" id="CHEBI:136412"/>
        <dbReference type="ChEBI" id="CHEBI:157695"/>
        <dbReference type="ChEBI" id="CHEBI:167181"/>
        <dbReference type="EC" id="4.2.99.18"/>
    </reaction>
</comment>
<dbReference type="FunFam" id="1.10.8.50:FF:000003">
    <property type="entry name" value="Formamidopyrimidine-DNA glycosylase"/>
    <property type="match status" value="1"/>
</dbReference>
<evidence type="ECO:0000256" key="11">
    <source>
        <dbReference type="ARBA" id="ARBA00022801"/>
    </source>
</evidence>
<dbReference type="KEGG" id="dpg:DESPIGER_2614"/>
<evidence type="ECO:0000256" key="14">
    <source>
        <dbReference type="ARBA" id="ARBA00023204"/>
    </source>
</evidence>
<keyword evidence="12" id="KW-0862">Zinc</keyword>
<keyword evidence="14" id="KW-0234">DNA repair</keyword>
<dbReference type="NCBIfam" id="TIGR00577">
    <property type="entry name" value="fpg"/>
    <property type="match status" value="1"/>
</dbReference>
<dbReference type="PROSITE" id="PS50159">
    <property type="entry name" value="RIBOSOMAL_S13_2"/>
    <property type="match status" value="1"/>
</dbReference>
<comment type="catalytic activity">
    <reaction evidence="1">
        <text>Hydrolysis of DNA containing ring-opened 7-methylguanine residues, releasing 2,6-diamino-4-hydroxy-5-(N-methyl)formamidopyrimidine.</text>
        <dbReference type="EC" id="3.2.2.23"/>
    </reaction>
</comment>
<keyword evidence="16" id="KW-0511">Multifunctional enzyme</keyword>
<keyword evidence="13" id="KW-0238">DNA-binding</keyword>
<evidence type="ECO:0000259" key="21">
    <source>
        <dbReference type="PROSITE" id="PS51066"/>
    </source>
</evidence>
<keyword evidence="10 20" id="KW-0863">Zinc-finger</keyword>
<comment type="similarity">
    <text evidence="3">Belongs to the FPG family.</text>
</comment>
<keyword evidence="11 23" id="KW-0378">Hydrolase</keyword>
<dbReference type="InterPro" id="IPR035937">
    <property type="entry name" value="FPG_N"/>
</dbReference>
<dbReference type="GO" id="GO:0008270">
    <property type="term" value="F:zinc ion binding"/>
    <property type="evidence" value="ECO:0007669"/>
    <property type="project" value="UniProtKB-KW"/>
</dbReference>
<evidence type="ECO:0000259" key="22">
    <source>
        <dbReference type="PROSITE" id="PS51068"/>
    </source>
</evidence>
<dbReference type="SUPFAM" id="SSF81624">
    <property type="entry name" value="N-terminal domain of MutM-like DNA repair proteins"/>
    <property type="match status" value="1"/>
</dbReference>
<proteinExistence type="inferred from homology"/>
<dbReference type="GO" id="GO:0034039">
    <property type="term" value="F:8-oxo-7,8-dihydroguanine DNA N-glycosylase activity"/>
    <property type="evidence" value="ECO:0007669"/>
    <property type="project" value="TreeGrafter"/>
</dbReference>
<evidence type="ECO:0000256" key="9">
    <source>
        <dbReference type="ARBA" id="ARBA00022763"/>
    </source>
</evidence>
<dbReference type="InterPro" id="IPR020629">
    <property type="entry name" value="FPG_Glyclase"/>
</dbReference>
<feature type="domain" description="Formamidopyrimidine-DNA glycosylase catalytic" evidence="22">
    <location>
        <begin position="26"/>
        <end position="150"/>
    </location>
</feature>
<dbReference type="InterPro" id="IPR015886">
    <property type="entry name" value="H2TH_FPG"/>
</dbReference>
<evidence type="ECO:0000256" key="4">
    <source>
        <dbReference type="ARBA" id="ARBA00011245"/>
    </source>
</evidence>
<keyword evidence="24" id="KW-1185">Reference proteome</keyword>
<comment type="cofactor">
    <cofactor evidence="2">
        <name>Zn(2+)</name>
        <dbReference type="ChEBI" id="CHEBI:29105"/>
    </cofactor>
</comment>
<dbReference type="InterPro" id="IPR010979">
    <property type="entry name" value="Ribosomal_uS13-like_H2TH"/>
</dbReference>
<dbReference type="InterPro" id="IPR010663">
    <property type="entry name" value="Znf_FPG/IleRS"/>
</dbReference>
<dbReference type="SUPFAM" id="SSF46946">
    <property type="entry name" value="S13-like H2TH domain"/>
    <property type="match status" value="1"/>
</dbReference>
<evidence type="ECO:0000313" key="24">
    <source>
        <dbReference type="Proteomes" id="UP000186323"/>
    </source>
</evidence>
<dbReference type="EMBL" id="LT630450">
    <property type="protein sequence ID" value="SFV74424.1"/>
    <property type="molecule type" value="Genomic_DNA"/>
</dbReference>
<evidence type="ECO:0000256" key="8">
    <source>
        <dbReference type="ARBA" id="ARBA00022723"/>
    </source>
</evidence>
<reference evidence="24" key="1">
    <citation type="submission" date="2016-10" db="EMBL/GenBank/DDBJ databases">
        <authorList>
            <person name="Wegmann U."/>
        </authorList>
    </citation>
    <scope>NUCLEOTIDE SEQUENCE [LARGE SCALE GENOMIC DNA]</scope>
</reference>
<accession>A0A1K1LIA3</accession>
<dbReference type="Pfam" id="PF01149">
    <property type="entry name" value="Fapy_DNA_glyco"/>
    <property type="match status" value="1"/>
</dbReference>
<dbReference type="PROSITE" id="PS51066">
    <property type="entry name" value="ZF_FPG_2"/>
    <property type="match status" value="1"/>
</dbReference>
<evidence type="ECO:0000256" key="18">
    <source>
        <dbReference type="ARBA" id="ARBA00030638"/>
    </source>
</evidence>
<dbReference type="EC" id="4.2.99.18" evidence="6"/>
<sequence>MLPEMLRHRCFWTCRRQVFSYEVAMPELPEVETVVRTLRPQVLGCRIERVDVLRERSLHPLSLPVERLAGTRISAVRRRGKLALLDLEPPAAAAAVPVPSLLAVHLRMTGRFMVHPEGAAPLKHTRVIFHLQRPDRCRAQLFFDDVRAFGLVFAATPALLERWDFWCSLGPEPLDMGPGELGPRLRGGRAIKAALLDQTVLAGIGNIYADESLFRAGIDPRRPAGELSEAEADRLRRAVQEVLRESIAQCGSSIRDYRDANGNVGAFQNTFFVYGRGGQACRRCGSTLEKSRIAGRATVSCPRCQH</sequence>
<evidence type="ECO:0000256" key="20">
    <source>
        <dbReference type="PROSITE-ProRule" id="PRU00391"/>
    </source>
</evidence>
<keyword evidence="8" id="KW-0479">Metal-binding</keyword>
<dbReference type="Proteomes" id="UP000186323">
    <property type="component" value="Chromosome I"/>
</dbReference>
<keyword evidence="9" id="KW-0227">DNA damage</keyword>
<dbReference type="SUPFAM" id="SSF57716">
    <property type="entry name" value="Glucocorticoid receptor-like (DNA-binding domain)"/>
    <property type="match status" value="1"/>
</dbReference>
<dbReference type="EC" id="3.2.2.23" evidence="5"/>
<dbReference type="PANTHER" id="PTHR22993:SF9">
    <property type="entry name" value="FORMAMIDOPYRIMIDINE-DNA GLYCOSYLASE"/>
    <property type="match status" value="1"/>
</dbReference>
<protein>
    <recommendedName>
        <fullName evidence="7">Formamidopyrimidine-DNA glycosylase</fullName>
        <ecNumber evidence="5">3.2.2.23</ecNumber>
        <ecNumber evidence="6">4.2.99.18</ecNumber>
    </recommendedName>
    <alternativeName>
        <fullName evidence="18">DNA-(apurinic or apyrimidinic site) lyase MutM</fullName>
    </alternativeName>
</protein>
<dbReference type="PROSITE" id="PS51068">
    <property type="entry name" value="FPG_CAT"/>
    <property type="match status" value="1"/>
</dbReference>
<keyword evidence="15" id="KW-0456">Lyase</keyword>
<evidence type="ECO:0000256" key="7">
    <source>
        <dbReference type="ARBA" id="ARBA00016240"/>
    </source>
</evidence>
<evidence type="ECO:0000256" key="3">
    <source>
        <dbReference type="ARBA" id="ARBA00009409"/>
    </source>
</evidence>
<dbReference type="SMART" id="SM01232">
    <property type="entry name" value="H2TH"/>
    <property type="match status" value="1"/>
</dbReference>
<evidence type="ECO:0000256" key="2">
    <source>
        <dbReference type="ARBA" id="ARBA00001947"/>
    </source>
</evidence>
<evidence type="ECO:0000256" key="16">
    <source>
        <dbReference type="ARBA" id="ARBA00023268"/>
    </source>
</evidence>
<evidence type="ECO:0000256" key="6">
    <source>
        <dbReference type="ARBA" id="ARBA00012720"/>
    </source>
</evidence>
<dbReference type="GO" id="GO:0003684">
    <property type="term" value="F:damaged DNA binding"/>
    <property type="evidence" value="ECO:0007669"/>
    <property type="project" value="InterPro"/>
</dbReference>
<dbReference type="GO" id="GO:0006284">
    <property type="term" value="P:base-excision repair"/>
    <property type="evidence" value="ECO:0007669"/>
    <property type="project" value="InterPro"/>
</dbReference>
<dbReference type="InterPro" id="IPR000214">
    <property type="entry name" value="Znf_DNA_glyclase/AP_lyase"/>
</dbReference>
<evidence type="ECO:0000256" key="5">
    <source>
        <dbReference type="ARBA" id="ARBA00012024"/>
    </source>
</evidence>
<feature type="domain" description="FPG-type" evidence="21">
    <location>
        <begin position="272"/>
        <end position="306"/>
    </location>
</feature>
<evidence type="ECO:0000256" key="13">
    <source>
        <dbReference type="ARBA" id="ARBA00023125"/>
    </source>
</evidence>
<organism evidence="23 24">
    <name type="scientific">Desulfovibrio piger</name>
    <dbReference type="NCBI Taxonomy" id="901"/>
    <lineage>
        <taxon>Bacteria</taxon>
        <taxon>Pseudomonadati</taxon>
        <taxon>Thermodesulfobacteriota</taxon>
        <taxon>Desulfovibrionia</taxon>
        <taxon>Desulfovibrionales</taxon>
        <taxon>Desulfovibrionaceae</taxon>
        <taxon>Desulfovibrio</taxon>
    </lineage>
</organism>
<keyword evidence="17 23" id="KW-0326">Glycosidase</keyword>
<dbReference type="SMART" id="SM00898">
    <property type="entry name" value="Fapy_DNA_glyco"/>
    <property type="match status" value="1"/>
</dbReference>
<comment type="subunit">
    <text evidence="4">Monomer.</text>
</comment>
<evidence type="ECO:0000256" key="17">
    <source>
        <dbReference type="ARBA" id="ARBA00023295"/>
    </source>
</evidence>
<dbReference type="NCBIfam" id="NF002211">
    <property type="entry name" value="PRK01103.1"/>
    <property type="match status" value="1"/>
</dbReference>
<dbReference type="Pfam" id="PF06831">
    <property type="entry name" value="H2TH"/>
    <property type="match status" value="1"/>
</dbReference>
<dbReference type="GO" id="GO:0140078">
    <property type="term" value="F:class I DNA-(apurinic or apyrimidinic site) endonuclease activity"/>
    <property type="evidence" value="ECO:0007669"/>
    <property type="project" value="UniProtKB-EC"/>
</dbReference>
<evidence type="ECO:0000256" key="15">
    <source>
        <dbReference type="ARBA" id="ARBA00023239"/>
    </source>
</evidence>
<gene>
    <name evidence="23" type="ORF">DESPIGER_2614</name>
</gene>
<name>A0A1K1LIA3_9BACT</name>
<evidence type="ECO:0000313" key="23">
    <source>
        <dbReference type="EMBL" id="SFV74424.1"/>
    </source>
</evidence>
<dbReference type="InterPro" id="IPR012319">
    <property type="entry name" value="FPG_cat"/>
</dbReference>
<dbReference type="AlphaFoldDB" id="A0A1K1LIA3"/>
<dbReference type="Pfam" id="PF06827">
    <property type="entry name" value="zf-FPG_IleRS"/>
    <property type="match status" value="1"/>
</dbReference>
<dbReference type="Gene3D" id="3.20.190.10">
    <property type="entry name" value="MutM-like, N-terminal"/>
    <property type="match status" value="1"/>
</dbReference>
<evidence type="ECO:0000256" key="10">
    <source>
        <dbReference type="ARBA" id="ARBA00022771"/>
    </source>
</evidence>
<evidence type="ECO:0000256" key="19">
    <source>
        <dbReference type="ARBA" id="ARBA00044632"/>
    </source>
</evidence>
<evidence type="ECO:0000256" key="12">
    <source>
        <dbReference type="ARBA" id="ARBA00022833"/>
    </source>
</evidence>